<dbReference type="Gene3D" id="3.10.450.620">
    <property type="entry name" value="JHP933, nucleotidyltransferase-like core domain"/>
    <property type="match status" value="1"/>
</dbReference>
<accession>A0AA96CTR1</accession>
<evidence type="ECO:0000313" key="1">
    <source>
        <dbReference type="EMBL" id="WNL15920.1"/>
    </source>
</evidence>
<dbReference type="Pfam" id="PF08843">
    <property type="entry name" value="AbiEii"/>
    <property type="match status" value="1"/>
</dbReference>
<dbReference type="EMBL" id="CP134846">
    <property type="protein sequence ID" value="WNL15920.1"/>
    <property type="molecule type" value="Genomic_DNA"/>
</dbReference>
<dbReference type="AlphaFoldDB" id="A0AA96CTR1"/>
<name>A0AA96CTR1_9BACT</name>
<proteinExistence type="predicted"/>
<keyword evidence="1" id="KW-0808">Transferase</keyword>
<dbReference type="InterPro" id="IPR014942">
    <property type="entry name" value="AbiEii"/>
</dbReference>
<gene>
    <name evidence="1" type="ORF">RJG54_06735</name>
</gene>
<reference evidence="1" key="1">
    <citation type="submission" date="2023-09" db="EMBL/GenBank/DDBJ databases">
        <title>Arcobacter tbilisiensis sp. nov. isolated from chicken meat in Tbilisi, Georgia.</title>
        <authorList>
            <person name="Matthias R."/>
            <person name="Zautner A.E."/>
        </authorList>
    </citation>
    <scope>NUCLEOTIDE SEQUENCE</scope>
    <source>
        <strain evidence="1">LEO 107</strain>
    </source>
</reference>
<dbReference type="GO" id="GO:0016740">
    <property type="term" value="F:transferase activity"/>
    <property type="evidence" value="ECO:0007669"/>
    <property type="project" value="UniProtKB-KW"/>
</dbReference>
<protein>
    <submittedName>
        <fullName evidence="1">Nucleotidyl transferase AbiEii/AbiGii toxin family protein</fullName>
    </submittedName>
</protein>
<organism evidence="1">
    <name type="scientific">Arcobacter sp. AZ-2023</name>
    <dbReference type="NCBI Taxonomy" id="3074453"/>
    <lineage>
        <taxon>Bacteria</taxon>
        <taxon>Pseudomonadati</taxon>
        <taxon>Campylobacterota</taxon>
        <taxon>Epsilonproteobacteria</taxon>
        <taxon>Campylobacterales</taxon>
        <taxon>Arcobacteraceae</taxon>
        <taxon>Arcobacter</taxon>
    </lineage>
</organism>
<sequence>MDTLDIKNAIKLNFFTVNMLKNVLSKEYDQPIQKINYMVKNGDLISLKRGIYVFSEKYRTSPLNYISIANILHKPSYVSFEYALSYHGLIPERVYTITSATSKKSIEYSTSIGNFSYQKIPAKAYSLGIDWKYSELDGGYFIATPEKALCDKIYADKRAKNLKEPEVLEYLEEDLRIDYQDLLKLDSKLFWYIAMGYGSKALLCISSILKGFKMANVHPHIEAMLNRYDLKKDDPFEVLREILQEIVLYALSDAGFFKYAVFYGGTALRILYNLPRYSEDLDFSLIEPNDEFDLSRYEKNILAHLNNYGFEAIIETKIKEHSAVQSAFVKGNTVKHLIAINTPEDIVNKYPSTKQLKIKFEVDTNPPVDFKEEEKLHLVPMPFQIRTMSISSLYAGKMHAVLCRGWQSRPKGRDWYDLVWYVKNGYELDMTHLEARLKQSCKAFEDSIGDISEKKVLELLNKKIEELDIKMAKDDVSRFIYDQRELELWSKEFFKAIASMIKFNVFTIKYEK</sequence>